<dbReference type="InterPro" id="IPR032801">
    <property type="entry name" value="PXL2A/B/C"/>
</dbReference>
<dbReference type="Proteomes" id="UP000193467">
    <property type="component" value="Unassembled WGS sequence"/>
</dbReference>
<proteinExistence type="predicted"/>
<comment type="caution">
    <text evidence="2">The sequence shown here is derived from an EMBL/GenBank/DDBJ whole genome shotgun (WGS) entry which is preliminary data.</text>
</comment>
<evidence type="ECO:0008006" key="4">
    <source>
        <dbReference type="Google" id="ProtNLM"/>
    </source>
</evidence>
<sequence length="383" mass="40591">MTSSLPSSPTPSSPSFAASPAFSTLSEATFTSNNNAHTLLPSHQPTRSKSESIVEQLVKEREAECAPEGADEEAQRLDEKLRQMNLDAEGGGEQECGCASPTSPEVEGGAFEGLGGSQVENNGEMDEKNGLSPPKFRKTSPRQSRDANTEGTGDFDRFSLPALEAIKAASECRVVGESGETITFGDLVKSRGRVVVVFLRHLWCGLCAQYVTALRRATTALASASSTTVSTASDQSPPLYILLISSGSPSLIPIYRSRLDCPFPLYVDQKRAIYKALGMTLKSLSAGREKDKGSYITKSMLGNVVSSTASGLVMRANPGSQRQLGGEFVFTAEDGNDTIKCTYASRMNSTRSHSEVRDLFAAAGVILSAEDEASVFGGSSVGA</sequence>
<dbReference type="OrthoDB" id="40334at2759"/>
<protein>
    <recommendedName>
        <fullName evidence="4">AhpC/TSA antioxidant enzyme-domain-containing protein</fullName>
    </recommendedName>
</protein>
<dbReference type="STRING" id="106004.A0A1Y2D591"/>
<organism evidence="2 3">
    <name type="scientific">Leucosporidium creatinivorum</name>
    <dbReference type="NCBI Taxonomy" id="106004"/>
    <lineage>
        <taxon>Eukaryota</taxon>
        <taxon>Fungi</taxon>
        <taxon>Dikarya</taxon>
        <taxon>Basidiomycota</taxon>
        <taxon>Pucciniomycotina</taxon>
        <taxon>Microbotryomycetes</taxon>
        <taxon>Leucosporidiales</taxon>
        <taxon>Leucosporidium</taxon>
    </lineage>
</organism>
<evidence type="ECO:0000313" key="3">
    <source>
        <dbReference type="Proteomes" id="UP000193467"/>
    </source>
</evidence>
<dbReference type="PANTHER" id="PTHR28630:SF3">
    <property type="entry name" value="PEROXIREDOXIN-LIKE 2C"/>
    <property type="match status" value="1"/>
</dbReference>
<dbReference type="Gene3D" id="3.40.30.10">
    <property type="entry name" value="Glutaredoxin"/>
    <property type="match status" value="1"/>
</dbReference>
<dbReference type="EMBL" id="MCGR01000098">
    <property type="protein sequence ID" value="ORY54367.1"/>
    <property type="molecule type" value="Genomic_DNA"/>
</dbReference>
<keyword evidence="3" id="KW-1185">Reference proteome</keyword>
<reference evidence="2 3" key="1">
    <citation type="submission" date="2016-07" db="EMBL/GenBank/DDBJ databases">
        <title>Pervasive Adenine N6-methylation of Active Genes in Fungi.</title>
        <authorList>
            <consortium name="DOE Joint Genome Institute"/>
            <person name="Mondo S.J."/>
            <person name="Dannebaum R.O."/>
            <person name="Kuo R.C."/>
            <person name="Labutti K."/>
            <person name="Haridas S."/>
            <person name="Kuo A."/>
            <person name="Salamov A."/>
            <person name="Ahrendt S.R."/>
            <person name="Lipzen A."/>
            <person name="Sullivan W."/>
            <person name="Andreopoulos W.B."/>
            <person name="Clum A."/>
            <person name="Lindquist E."/>
            <person name="Daum C."/>
            <person name="Ramamoorthy G.K."/>
            <person name="Gryganskyi A."/>
            <person name="Culley D."/>
            <person name="Magnuson J.K."/>
            <person name="James T.Y."/>
            <person name="O'Malley M.A."/>
            <person name="Stajich J.E."/>
            <person name="Spatafora J.W."/>
            <person name="Visel A."/>
            <person name="Grigoriev I.V."/>
        </authorList>
    </citation>
    <scope>NUCLEOTIDE SEQUENCE [LARGE SCALE GENOMIC DNA]</scope>
    <source>
        <strain evidence="2 3">62-1032</strain>
    </source>
</reference>
<gene>
    <name evidence="2" type="ORF">BCR35DRAFT_310361</name>
</gene>
<dbReference type="AlphaFoldDB" id="A0A1Y2D591"/>
<dbReference type="PANTHER" id="PTHR28630">
    <property type="match status" value="1"/>
</dbReference>
<feature type="region of interest" description="Disordered" evidence="1">
    <location>
        <begin position="88"/>
        <end position="155"/>
    </location>
</feature>
<evidence type="ECO:0000313" key="2">
    <source>
        <dbReference type="EMBL" id="ORY54367.1"/>
    </source>
</evidence>
<dbReference type="SUPFAM" id="SSF52833">
    <property type="entry name" value="Thioredoxin-like"/>
    <property type="match status" value="1"/>
</dbReference>
<dbReference type="InterPro" id="IPR036249">
    <property type="entry name" value="Thioredoxin-like_sf"/>
</dbReference>
<dbReference type="InParanoid" id="A0A1Y2D591"/>
<accession>A0A1Y2D591</accession>
<evidence type="ECO:0000256" key="1">
    <source>
        <dbReference type="SAM" id="MobiDB-lite"/>
    </source>
</evidence>
<dbReference type="Pfam" id="PF13911">
    <property type="entry name" value="AhpC-TSA_2"/>
    <property type="match status" value="1"/>
</dbReference>
<name>A0A1Y2D591_9BASI</name>
<feature type="compositionally biased region" description="Polar residues" evidence="1">
    <location>
        <begin position="33"/>
        <end position="47"/>
    </location>
</feature>
<feature type="region of interest" description="Disordered" evidence="1">
    <location>
        <begin position="33"/>
        <end position="54"/>
    </location>
</feature>